<dbReference type="AlphaFoldDB" id="Q4UD93"/>
<organism evidence="1 2">
    <name type="scientific">Theileria annulata</name>
    <dbReference type="NCBI Taxonomy" id="5874"/>
    <lineage>
        <taxon>Eukaryota</taxon>
        <taxon>Sar</taxon>
        <taxon>Alveolata</taxon>
        <taxon>Apicomplexa</taxon>
        <taxon>Aconoidasida</taxon>
        <taxon>Piroplasmida</taxon>
        <taxon>Theileriidae</taxon>
        <taxon>Theileria</taxon>
    </lineage>
</organism>
<keyword evidence="2" id="KW-1185">Reference proteome</keyword>
<evidence type="ECO:0000313" key="1">
    <source>
        <dbReference type="EMBL" id="CAI74946.1"/>
    </source>
</evidence>
<evidence type="ECO:0000313" key="2">
    <source>
        <dbReference type="Proteomes" id="UP000001950"/>
    </source>
</evidence>
<gene>
    <name evidence="1" type="ORF">TA11920</name>
</gene>
<dbReference type="KEGG" id="tan:TA11920"/>
<dbReference type="OMA" id="INASCRV"/>
<dbReference type="VEuPathDB" id="PiroplasmaDB:TA11920"/>
<dbReference type="EMBL" id="CR940348">
    <property type="protein sequence ID" value="CAI74946.1"/>
    <property type="molecule type" value="Genomic_DNA"/>
</dbReference>
<dbReference type="eggNOG" id="ENOG502RWKH">
    <property type="taxonomic scope" value="Eukaryota"/>
</dbReference>
<reference evidence="1 2" key="1">
    <citation type="journal article" date="2005" name="Science">
        <title>Genome of the host-cell transforming parasite Theileria annulata compared with T. parva.</title>
        <authorList>
            <person name="Pain A."/>
            <person name="Renauld H."/>
            <person name="Berriman M."/>
            <person name="Murphy L."/>
            <person name="Yeats C.A."/>
            <person name="Weir W."/>
            <person name="Kerhornou A."/>
            <person name="Aslett M."/>
            <person name="Bishop R."/>
            <person name="Bouchier C."/>
            <person name="Cochet M."/>
            <person name="Coulson R.M.R."/>
            <person name="Cronin A."/>
            <person name="de Villiers E.P."/>
            <person name="Fraser A."/>
            <person name="Fosker N."/>
            <person name="Gardner M."/>
            <person name="Goble A."/>
            <person name="Griffiths-Jones S."/>
            <person name="Harris D.E."/>
            <person name="Katzer F."/>
            <person name="Larke N."/>
            <person name="Lord A."/>
            <person name="Maser P."/>
            <person name="McKellar S."/>
            <person name="Mooney P."/>
            <person name="Morton F."/>
            <person name="Nene V."/>
            <person name="O'Neil S."/>
            <person name="Price C."/>
            <person name="Quail M.A."/>
            <person name="Rabbinowitsch E."/>
            <person name="Rawlings N.D."/>
            <person name="Rutter S."/>
            <person name="Saunders D."/>
            <person name="Seeger K."/>
            <person name="Shah T."/>
            <person name="Squares R."/>
            <person name="Squares S."/>
            <person name="Tivey A."/>
            <person name="Walker A.R."/>
            <person name="Woodward J."/>
            <person name="Dobbelaere D.A.E."/>
            <person name="Langsley G."/>
            <person name="Rajandream M.A."/>
            <person name="McKeever D."/>
            <person name="Shiels B."/>
            <person name="Tait A."/>
            <person name="Barrell B.G."/>
            <person name="Hall N."/>
        </authorList>
    </citation>
    <scope>NUCLEOTIDE SEQUENCE [LARGE SCALE GENOMIC DNA]</scope>
    <source>
        <strain evidence="2">Ankara</strain>
    </source>
</reference>
<dbReference type="RefSeq" id="XP_952678.1">
    <property type="nucleotide sequence ID" value="XM_947585.1"/>
</dbReference>
<sequence length="361" mass="41073">MNNELNLNLLFSGLKYISKTNLIKSALNSPNLTKCVNEFKVKLINQLDSTGKLGDSGISDEFLTNIANLFYDLKACDPNFCYHLSKSFEQRSIITSQLQSGVLWIYYNNPLINRRRRKIVNSSCKIAINRAIHEFLNLKENVTNIAKFDKILNNLKVVGYCYKLPVSSKARLTQSIIESSEVFKLCFECSQLLIPMLKALSSLKLDSEKIALTMCKIFLKQLEQNDLISLNEVSNVVKLMNNWAIYIVDGAKYVNCLTILKQLFENGDYDYGINTGSTIKLFVALVRLPKSEIAREFCKVILNKIGEITEFCSNSDLTQLINAISHYKKSDPSSDIPHLALLLDSIETYKKYEHKGKNIYN</sequence>
<dbReference type="Proteomes" id="UP000001950">
    <property type="component" value="Chromosome 2"/>
</dbReference>
<protein>
    <submittedName>
        <fullName evidence="1">Uncharacterized protein</fullName>
    </submittedName>
</protein>
<dbReference type="InParanoid" id="Q4UD93"/>
<name>Q4UD93_THEAN</name>
<dbReference type="OrthoDB" id="366381at2759"/>
<dbReference type="GeneID" id="3862412"/>
<proteinExistence type="predicted"/>
<accession>Q4UD93</accession>